<name>A0A8X6MQN9_NEPPI</name>
<dbReference type="EMBL" id="BMAW01001111">
    <property type="protein sequence ID" value="GFS72625.1"/>
    <property type="molecule type" value="Genomic_DNA"/>
</dbReference>
<evidence type="ECO:0000313" key="3">
    <source>
        <dbReference type="Proteomes" id="UP000887013"/>
    </source>
</evidence>
<reference evidence="2" key="1">
    <citation type="submission" date="2020-08" db="EMBL/GenBank/DDBJ databases">
        <title>Multicomponent nature underlies the extraordinary mechanical properties of spider dragline silk.</title>
        <authorList>
            <person name="Kono N."/>
            <person name="Nakamura H."/>
            <person name="Mori M."/>
            <person name="Yoshida Y."/>
            <person name="Ohtoshi R."/>
            <person name="Malay A.D."/>
            <person name="Moran D.A.P."/>
            <person name="Tomita M."/>
            <person name="Numata K."/>
            <person name="Arakawa K."/>
        </authorList>
    </citation>
    <scope>NUCLEOTIDE SEQUENCE</scope>
</reference>
<comment type="caution">
    <text evidence="2">The sequence shown here is derived from an EMBL/GenBank/DDBJ whole genome shotgun (WGS) entry which is preliminary data.</text>
</comment>
<gene>
    <name evidence="2" type="ORF">NPIL_353411</name>
</gene>
<protein>
    <submittedName>
        <fullName evidence="2">Uncharacterized protein</fullName>
    </submittedName>
</protein>
<evidence type="ECO:0000256" key="1">
    <source>
        <dbReference type="SAM" id="MobiDB-lite"/>
    </source>
</evidence>
<dbReference type="Proteomes" id="UP000887013">
    <property type="component" value="Unassembled WGS sequence"/>
</dbReference>
<evidence type="ECO:0000313" key="2">
    <source>
        <dbReference type="EMBL" id="GFS72625.1"/>
    </source>
</evidence>
<proteinExistence type="predicted"/>
<keyword evidence="3" id="KW-1185">Reference proteome</keyword>
<feature type="region of interest" description="Disordered" evidence="1">
    <location>
        <begin position="39"/>
        <end position="60"/>
    </location>
</feature>
<dbReference type="AlphaFoldDB" id="A0A8X6MQN9"/>
<sequence length="130" mass="14503">MSKQLNNSNAETMHSFPTSAEEIVKDTVVNNTTPVTIPANLYKNPTSDTESDDNDGFTVVNRGKKRVPPIVIDECMNTPELLKELSEKIDIKLVGRFVNGKLEVSSETPNQHRIIQNYISVKNCNLTLSK</sequence>
<organism evidence="2 3">
    <name type="scientific">Nephila pilipes</name>
    <name type="common">Giant wood spider</name>
    <name type="synonym">Nephila maculata</name>
    <dbReference type="NCBI Taxonomy" id="299642"/>
    <lineage>
        <taxon>Eukaryota</taxon>
        <taxon>Metazoa</taxon>
        <taxon>Ecdysozoa</taxon>
        <taxon>Arthropoda</taxon>
        <taxon>Chelicerata</taxon>
        <taxon>Arachnida</taxon>
        <taxon>Araneae</taxon>
        <taxon>Araneomorphae</taxon>
        <taxon>Entelegynae</taxon>
        <taxon>Araneoidea</taxon>
        <taxon>Nephilidae</taxon>
        <taxon>Nephila</taxon>
    </lineage>
</organism>
<accession>A0A8X6MQN9</accession>
<dbReference type="OrthoDB" id="8016075at2759"/>